<keyword evidence="1" id="KW-1133">Transmembrane helix</keyword>
<organism evidence="3 4">
    <name type="scientific">Faecalibacterium prausnitzii</name>
    <dbReference type="NCBI Taxonomy" id="853"/>
    <lineage>
        <taxon>Bacteria</taxon>
        <taxon>Bacillati</taxon>
        <taxon>Bacillota</taxon>
        <taxon>Clostridia</taxon>
        <taxon>Eubacteriales</taxon>
        <taxon>Oscillospiraceae</taxon>
        <taxon>Faecalibacterium</taxon>
    </lineage>
</organism>
<reference evidence="2" key="2">
    <citation type="submission" date="2021-02" db="EMBL/GenBank/DDBJ databases">
        <title>Infant gut strain persistence is associated with maternal origin, phylogeny, and functional potential including surface adhesion and iron acquisition.</title>
        <authorList>
            <person name="Lou Y.C."/>
        </authorList>
    </citation>
    <scope>NUCLEOTIDE SEQUENCE</scope>
    <source>
        <strain evidence="2">L2_039_000G1_dasL2_039_000G1_maxbin2.maxbin.077</strain>
    </source>
</reference>
<dbReference type="EMBL" id="JAGZYH010000021">
    <property type="protein sequence ID" value="MBS6621854.1"/>
    <property type="molecule type" value="Genomic_DNA"/>
</dbReference>
<dbReference type="EMBL" id="QVER01000006">
    <property type="protein sequence ID" value="RGB91874.1"/>
    <property type="molecule type" value="Genomic_DNA"/>
</dbReference>
<dbReference type="Proteomes" id="UP000260991">
    <property type="component" value="Unassembled WGS sequence"/>
</dbReference>
<feature type="transmembrane region" description="Helical" evidence="1">
    <location>
        <begin position="12"/>
        <end position="45"/>
    </location>
</feature>
<sequence length="88" mass="9579">MKFKVRIPLQYVKPVCIAAVLVGIFAVAAGSWITGLCLLLGAYLLEKSCYRCPHCGKKLDMKYPLFKGSCCPACKAELRPAAEKNAAK</sequence>
<dbReference type="RefSeq" id="WP_128117546.1">
    <property type="nucleotide sequence ID" value="NZ_CABHNO010000046.1"/>
</dbReference>
<evidence type="ECO:0000256" key="1">
    <source>
        <dbReference type="SAM" id="Phobius"/>
    </source>
</evidence>
<evidence type="ECO:0000313" key="2">
    <source>
        <dbReference type="EMBL" id="MBS6621854.1"/>
    </source>
</evidence>
<name>A0A3E2U6M7_9FIRM</name>
<gene>
    <name evidence="3" type="ORF">DWZ46_06675</name>
    <name evidence="2" type="ORF">KH315_06805</name>
</gene>
<dbReference type="AlphaFoldDB" id="A0A3E2U6M7"/>
<reference evidence="3 4" key="1">
    <citation type="submission" date="2018-08" db="EMBL/GenBank/DDBJ databases">
        <title>A genome reference for cultivated species of the human gut microbiota.</title>
        <authorList>
            <person name="Zou Y."/>
            <person name="Xue W."/>
            <person name="Luo G."/>
        </authorList>
    </citation>
    <scope>NUCLEOTIDE SEQUENCE [LARGE SCALE GENOMIC DNA]</scope>
    <source>
        <strain evidence="3 4">AF32-8AC</strain>
    </source>
</reference>
<accession>A0A3E2U6M7</accession>
<protein>
    <submittedName>
        <fullName evidence="3">Uncharacterized protein</fullName>
    </submittedName>
</protein>
<keyword evidence="1" id="KW-0812">Transmembrane</keyword>
<proteinExistence type="predicted"/>
<evidence type="ECO:0000313" key="3">
    <source>
        <dbReference type="EMBL" id="RGB91874.1"/>
    </source>
</evidence>
<evidence type="ECO:0000313" key="4">
    <source>
        <dbReference type="Proteomes" id="UP000260991"/>
    </source>
</evidence>
<dbReference type="Proteomes" id="UP000811365">
    <property type="component" value="Unassembled WGS sequence"/>
</dbReference>
<comment type="caution">
    <text evidence="3">The sequence shown here is derived from an EMBL/GenBank/DDBJ whole genome shotgun (WGS) entry which is preliminary data.</text>
</comment>
<keyword evidence="1" id="KW-0472">Membrane</keyword>